<evidence type="ECO:0000313" key="1">
    <source>
        <dbReference type="EMBL" id="MFC5408011.1"/>
    </source>
</evidence>
<keyword evidence="2" id="KW-1185">Reference proteome</keyword>
<sequence length="143" mass="16295">MAQFAMDTRLYSWSQTEIRIGGLLAIGIIGAQWDAKQEKEFIYGKGNEPLAIKSGNKSYEGTLTLLQNDLERIFDANPLAEGDINRISPFEVQITFRNEYDQMVNYTLFGCQFNSSPMNAQQNMKRMEIALPIMYLGQKRVAI</sequence>
<dbReference type="RefSeq" id="WP_379840701.1">
    <property type="nucleotide sequence ID" value="NZ_JBHSMA010000001.1"/>
</dbReference>
<accession>A0ABW0I3C1</accession>
<name>A0ABW0I3C1_9BACT</name>
<dbReference type="EMBL" id="JBHSMA010000001">
    <property type="protein sequence ID" value="MFC5408011.1"/>
    <property type="molecule type" value="Genomic_DNA"/>
</dbReference>
<protein>
    <submittedName>
        <fullName evidence="1">Uncharacterized protein</fullName>
    </submittedName>
</protein>
<comment type="caution">
    <text evidence="1">The sequence shown here is derived from an EMBL/GenBank/DDBJ whole genome shotgun (WGS) entry which is preliminary data.</text>
</comment>
<proteinExistence type="predicted"/>
<evidence type="ECO:0000313" key="2">
    <source>
        <dbReference type="Proteomes" id="UP001596106"/>
    </source>
</evidence>
<organism evidence="1 2">
    <name type="scientific">Larkinella bovis</name>
    <dbReference type="NCBI Taxonomy" id="683041"/>
    <lineage>
        <taxon>Bacteria</taxon>
        <taxon>Pseudomonadati</taxon>
        <taxon>Bacteroidota</taxon>
        <taxon>Cytophagia</taxon>
        <taxon>Cytophagales</taxon>
        <taxon>Spirosomataceae</taxon>
        <taxon>Larkinella</taxon>
    </lineage>
</organism>
<dbReference type="Proteomes" id="UP001596106">
    <property type="component" value="Unassembled WGS sequence"/>
</dbReference>
<gene>
    <name evidence="1" type="ORF">ACFPMF_01730</name>
</gene>
<reference evidence="2" key="1">
    <citation type="journal article" date="2019" name="Int. J. Syst. Evol. Microbiol.">
        <title>The Global Catalogue of Microorganisms (GCM) 10K type strain sequencing project: providing services to taxonomists for standard genome sequencing and annotation.</title>
        <authorList>
            <consortium name="The Broad Institute Genomics Platform"/>
            <consortium name="The Broad Institute Genome Sequencing Center for Infectious Disease"/>
            <person name="Wu L."/>
            <person name="Ma J."/>
        </authorList>
    </citation>
    <scope>NUCLEOTIDE SEQUENCE [LARGE SCALE GENOMIC DNA]</scope>
    <source>
        <strain evidence="2">CCUG 55250</strain>
    </source>
</reference>